<accession>A0A0D8Y8F8</accession>
<organism evidence="1 2">
    <name type="scientific">Dictyocaulus viviparus</name>
    <name type="common">Bovine lungworm</name>
    <dbReference type="NCBI Taxonomy" id="29172"/>
    <lineage>
        <taxon>Eukaryota</taxon>
        <taxon>Metazoa</taxon>
        <taxon>Ecdysozoa</taxon>
        <taxon>Nematoda</taxon>
        <taxon>Chromadorea</taxon>
        <taxon>Rhabditida</taxon>
        <taxon>Rhabditina</taxon>
        <taxon>Rhabditomorpha</taxon>
        <taxon>Strongyloidea</taxon>
        <taxon>Metastrongylidae</taxon>
        <taxon>Dictyocaulus</taxon>
    </lineage>
</organism>
<evidence type="ECO:0000313" key="2">
    <source>
        <dbReference type="Proteomes" id="UP000053766"/>
    </source>
</evidence>
<dbReference type="Proteomes" id="UP000053766">
    <property type="component" value="Unassembled WGS sequence"/>
</dbReference>
<name>A0A0D8Y8F8_DICVI</name>
<reference evidence="1 2" key="1">
    <citation type="submission" date="2013-11" db="EMBL/GenBank/DDBJ databases">
        <title>Draft genome of the bovine lungworm Dictyocaulus viviparus.</title>
        <authorList>
            <person name="Mitreva M."/>
        </authorList>
    </citation>
    <scope>NUCLEOTIDE SEQUENCE [LARGE SCALE GENOMIC DNA]</scope>
    <source>
        <strain evidence="1 2">HannoverDv2000</strain>
    </source>
</reference>
<sequence length="137" mass="15681">MFLTRMLNRNLNAGHWNRRVWEIGYSGPPLPKKKALNQMQTVAFSTGRPDTPITPFHTAVLRERFVREWNVMKLLCRPYITAEMEATYFASKGVKGFDELQEKEAALLDAQRMPGKVFRLIGDCLCDDGDGINMRSS</sequence>
<evidence type="ECO:0000313" key="1">
    <source>
        <dbReference type="EMBL" id="KJH50856.1"/>
    </source>
</evidence>
<gene>
    <name evidence="1" type="ORF">DICVIV_03006</name>
</gene>
<dbReference type="AlphaFoldDB" id="A0A0D8Y8F8"/>
<reference evidence="2" key="2">
    <citation type="journal article" date="2016" name="Sci. Rep.">
        <title>Dictyocaulus viviparus genome, variome and transcriptome elucidate lungworm biology and support future intervention.</title>
        <authorList>
            <person name="McNulty S.N."/>
            <person name="Strube C."/>
            <person name="Rosa B.A."/>
            <person name="Martin J.C."/>
            <person name="Tyagi R."/>
            <person name="Choi Y.J."/>
            <person name="Wang Q."/>
            <person name="Hallsworth Pepin K."/>
            <person name="Zhang X."/>
            <person name="Ozersky P."/>
            <person name="Wilson R.K."/>
            <person name="Sternberg P.W."/>
            <person name="Gasser R.B."/>
            <person name="Mitreva M."/>
        </authorList>
    </citation>
    <scope>NUCLEOTIDE SEQUENCE [LARGE SCALE GENOMIC DNA]</scope>
    <source>
        <strain evidence="2">HannoverDv2000</strain>
    </source>
</reference>
<keyword evidence="2" id="KW-1185">Reference proteome</keyword>
<proteinExistence type="predicted"/>
<protein>
    <submittedName>
        <fullName evidence="1">Uncharacterized protein</fullName>
    </submittedName>
</protein>
<dbReference type="EMBL" id="KN716196">
    <property type="protein sequence ID" value="KJH50856.1"/>
    <property type="molecule type" value="Genomic_DNA"/>
</dbReference>
<dbReference type="OrthoDB" id="5775818at2759"/>